<dbReference type="InterPro" id="IPR001356">
    <property type="entry name" value="HD"/>
</dbReference>
<evidence type="ECO:0000313" key="5">
    <source>
        <dbReference type="EnsemblMetazoa" id="GPPI023497-PA"/>
    </source>
</evidence>
<dbReference type="GO" id="GO:0003677">
    <property type="term" value="F:DNA binding"/>
    <property type="evidence" value="ECO:0007669"/>
    <property type="project" value="UniProtKB-UniRule"/>
</dbReference>
<sequence>MEEKKIRFSSYITSKADSCMKKKKHNNNIEVRLPLSPIEVYAAILKTSNKRKRTAVINTLTEIQLKELEHEFEKSSYLRAERSILISERLNISVQTVQAWFSQQRECRRNWGNALNPKSFNNLYSGISPHHHNVLNQHQSPYNSSSTVTMPVPLLSIRTNVGNITPRPLNYTSNAHNDAENSGRFPINIDDYVNNHRVNASLPSSIVTNSIPINRTIGNEEILTYEEIVAVIKASPDLCYSDEIVAILDNTVF</sequence>
<comment type="subcellular location">
    <subcellularLocation>
        <location evidence="1 2 3">Nucleus</location>
    </subcellularLocation>
</comment>
<keyword evidence="6" id="KW-1185">Reference proteome</keyword>
<accession>A0A1B0BA04</accession>
<dbReference type="Proteomes" id="UP000092460">
    <property type="component" value="Unassembled WGS sequence"/>
</dbReference>
<dbReference type="Pfam" id="PF00046">
    <property type="entry name" value="Homeodomain"/>
    <property type="match status" value="1"/>
</dbReference>
<evidence type="ECO:0000259" key="4">
    <source>
        <dbReference type="PROSITE" id="PS50071"/>
    </source>
</evidence>
<dbReference type="EMBL" id="JXJN01010655">
    <property type="status" value="NOT_ANNOTATED_CDS"/>
    <property type="molecule type" value="Genomic_DNA"/>
</dbReference>
<reference evidence="5" key="2">
    <citation type="submission" date="2020-05" db="UniProtKB">
        <authorList>
            <consortium name="EnsemblMetazoa"/>
        </authorList>
    </citation>
    <scope>IDENTIFICATION</scope>
    <source>
        <strain evidence="5">IAEA</strain>
    </source>
</reference>
<proteinExistence type="predicted"/>
<reference evidence="6" key="1">
    <citation type="submission" date="2015-01" db="EMBL/GenBank/DDBJ databases">
        <authorList>
            <person name="Aksoy S."/>
            <person name="Warren W."/>
            <person name="Wilson R.K."/>
        </authorList>
    </citation>
    <scope>NUCLEOTIDE SEQUENCE [LARGE SCALE GENOMIC DNA]</scope>
    <source>
        <strain evidence="6">IAEA</strain>
    </source>
</reference>
<keyword evidence="2 3" id="KW-0371">Homeobox</keyword>
<dbReference type="InterPro" id="IPR009057">
    <property type="entry name" value="Homeodomain-like_sf"/>
</dbReference>
<evidence type="ECO:0000313" key="6">
    <source>
        <dbReference type="Proteomes" id="UP000092460"/>
    </source>
</evidence>
<name>A0A1B0BA04_9MUSC</name>
<evidence type="ECO:0000256" key="1">
    <source>
        <dbReference type="ARBA" id="ARBA00004123"/>
    </source>
</evidence>
<dbReference type="SMART" id="SM00389">
    <property type="entry name" value="HOX"/>
    <property type="match status" value="1"/>
</dbReference>
<feature type="domain" description="Homeobox" evidence="4">
    <location>
        <begin position="51"/>
        <end position="111"/>
    </location>
</feature>
<organism evidence="5 6">
    <name type="scientific">Glossina palpalis gambiensis</name>
    <dbReference type="NCBI Taxonomy" id="67801"/>
    <lineage>
        <taxon>Eukaryota</taxon>
        <taxon>Metazoa</taxon>
        <taxon>Ecdysozoa</taxon>
        <taxon>Arthropoda</taxon>
        <taxon>Hexapoda</taxon>
        <taxon>Insecta</taxon>
        <taxon>Pterygota</taxon>
        <taxon>Neoptera</taxon>
        <taxon>Endopterygota</taxon>
        <taxon>Diptera</taxon>
        <taxon>Brachycera</taxon>
        <taxon>Muscomorpha</taxon>
        <taxon>Hippoboscoidea</taxon>
        <taxon>Glossinidae</taxon>
        <taxon>Glossina</taxon>
    </lineage>
</organism>
<dbReference type="AlphaFoldDB" id="A0A1B0BA04"/>
<evidence type="ECO:0000256" key="2">
    <source>
        <dbReference type="PROSITE-ProRule" id="PRU00108"/>
    </source>
</evidence>
<evidence type="ECO:0000256" key="3">
    <source>
        <dbReference type="RuleBase" id="RU000682"/>
    </source>
</evidence>
<dbReference type="EnsemblMetazoa" id="GPPI023497-RA">
    <property type="protein sequence ID" value="GPPI023497-PA"/>
    <property type="gene ID" value="GPPI023497"/>
</dbReference>
<feature type="DNA-binding region" description="Homeobox" evidence="2">
    <location>
        <begin position="53"/>
        <end position="112"/>
    </location>
</feature>
<dbReference type="VEuPathDB" id="VectorBase:GPPI023497"/>
<dbReference type="SUPFAM" id="SSF46689">
    <property type="entry name" value="Homeodomain-like"/>
    <property type="match status" value="1"/>
</dbReference>
<dbReference type="CDD" id="cd00086">
    <property type="entry name" value="homeodomain"/>
    <property type="match status" value="1"/>
</dbReference>
<keyword evidence="2 3" id="KW-0238">DNA-binding</keyword>
<dbReference type="PROSITE" id="PS50071">
    <property type="entry name" value="HOMEOBOX_2"/>
    <property type="match status" value="1"/>
</dbReference>
<protein>
    <recommendedName>
        <fullName evidence="4">Homeobox domain-containing protein</fullName>
    </recommendedName>
</protein>
<dbReference type="GO" id="GO:0005634">
    <property type="term" value="C:nucleus"/>
    <property type="evidence" value="ECO:0007669"/>
    <property type="project" value="UniProtKB-SubCell"/>
</dbReference>
<dbReference type="Gene3D" id="1.10.10.60">
    <property type="entry name" value="Homeodomain-like"/>
    <property type="match status" value="1"/>
</dbReference>
<keyword evidence="2 3" id="KW-0539">Nucleus</keyword>